<evidence type="ECO:0000313" key="2">
    <source>
        <dbReference type="Proteomes" id="UP000054567"/>
    </source>
</evidence>
<protein>
    <submittedName>
        <fullName evidence="1">Uncharacterized protein</fullName>
    </submittedName>
</protein>
<reference evidence="1 2" key="1">
    <citation type="submission" date="2007-06" db="EMBL/GenBank/DDBJ databases">
        <title>The Genome Sequence of Coccidioides posadasii RMSCC_3488.</title>
        <authorList>
            <consortium name="Coccidioides Genome Resources Consortium"/>
            <consortium name="The Broad Institute Genome Sequencing Platform"/>
            <person name="Henn M.R."/>
            <person name="Sykes S."/>
            <person name="Young S."/>
            <person name="Jaffe D."/>
            <person name="Berlin A."/>
            <person name="Alvarez P."/>
            <person name="Butler J."/>
            <person name="Gnerre S."/>
            <person name="Grabherr M."/>
            <person name="Mauceli E."/>
            <person name="Brockman W."/>
            <person name="Kodira C."/>
            <person name="Alvarado L."/>
            <person name="Zeng Q."/>
            <person name="Crawford M."/>
            <person name="Antoine C."/>
            <person name="Devon K."/>
            <person name="Galgiani J."/>
            <person name="Orsborn K."/>
            <person name="Lewis M.L."/>
            <person name="Nusbaum C."/>
            <person name="Galagan J."/>
            <person name="Birren B."/>
        </authorList>
    </citation>
    <scope>NUCLEOTIDE SEQUENCE [LARGE SCALE GENOMIC DNA]</scope>
    <source>
        <strain evidence="1 2">RMSCC 3488</strain>
    </source>
</reference>
<reference evidence="2" key="2">
    <citation type="journal article" date="2009" name="Genome Res.">
        <title>Comparative genomic analyses of the human fungal pathogens Coccidioides and their relatives.</title>
        <authorList>
            <person name="Sharpton T.J."/>
            <person name="Stajich J.E."/>
            <person name="Rounsley S.D."/>
            <person name="Gardner M.J."/>
            <person name="Wortman J.R."/>
            <person name="Jordar V.S."/>
            <person name="Maiti R."/>
            <person name="Kodira C.D."/>
            <person name="Neafsey D.E."/>
            <person name="Zeng Q."/>
            <person name="Hung C.-Y."/>
            <person name="McMahan C."/>
            <person name="Muszewska A."/>
            <person name="Grynberg M."/>
            <person name="Mandel M.A."/>
            <person name="Kellner E.M."/>
            <person name="Barker B.M."/>
            <person name="Galgiani J.N."/>
            <person name="Orbach M.J."/>
            <person name="Kirkland T.N."/>
            <person name="Cole G.T."/>
            <person name="Henn M.R."/>
            <person name="Birren B.W."/>
            <person name="Taylor J.W."/>
        </authorList>
    </citation>
    <scope>NUCLEOTIDE SEQUENCE [LARGE SCALE GENOMIC DNA]</scope>
    <source>
        <strain evidence="2">RMSCC 3488</strain>
    </source>
</reference>
<dbReference type="AlphaFoldDB" id="A0A0J6EZH4"/>
<accession>A0A0J6EZH4</accession>
<organism evidence="1 2">
    <name type="scientific">Coccidioides posadasii RMSCC 3488</name>
    <dbReference type="NCBI Taxonomy" id="454284"/>
    <lineage>
        <taxon>Eukaryota</taxon>
        <taxon>Fungi</taxon>
        <taxon>Dikarya</taxon>
        <taxon>Ascomycota</taxon>
        <taxon>Pezizomycotina</taxon>
        <taxon>Eurotiomycetes</taxon>
        <taxon>Eurotiomycetidae</taxon>
        <taxon>Onygenales</taxon>
        <taxon>Onygenaceae</taxon>
        <taxon>Coccidioides</taxon>
    </lineage>
</organism>
<dbReference type="OrthoDB" id="2687876at2759"/>
<dbReference type="EMBL" id="DS268109">
    <property type="protein sequence ID" value="KMM66006.1"/>
    <property type="molecule type" value="Genomic_DNA"/>
</dbReference>
<reference evidence="2" key="3">
    <citation type="journal article" date="2010" name="Genome Res.">
        <title>Population genomic sequencing of Coccidioides fungi reveals recent hybridization and transposon control.</title>
        <authorList>
            <person name="Neafsey D.E."/>
            <person name="Barker B.M."/>
            <person name="Sharpton T.J."/>
            <person name="Stajich J.E."/>
            <person name="Park D.J."/>
            <person name="Whiston E."/>
            <person name="Hung C.-Y."/>
            <person name="McMahan C."/>
            <person name="White J."/>
            <person name="Sykes S."/>
            <person name="Heiman D."/>
            <person name="Young S."/>
            <person name="Zeng Q."/>
            <person name="Abouelleil A."/>
            <person name="Aftuck L."/>
            <person name="Bessette D."/>
            <person name="Brown A."/>
            <person name="FitzGerald M."/>
            <person name="Lui A."/>
            <person name="Macdonald J.P."/>
            <person name="Priest M."/>
            <person name="Orbach M.J."/>
            <person name="Galgiani J.N."/>
            <person name="Kirkland T.N."/>
            <person name="Cole G.T."/>
            <person name="Birren B.W."/>
            <person name="Henn M.R."/>
            <person name="Taylor J.W."/>
            <person name="Rounsley S.D."/>
        </authorList>
    </citation>
    <scope>NUCLEOTIDE SEQUENCE [LARGE SCALE GENOMIC DNA]</scope>
    <source>
        <strain evidence="2">RMSCC 3488</strain>
    </source>
</reference>
<dbReference type="VEuPathDB" id="FungiDB:CPAG_02347"/>
<dbReference type="Proteomes" id="UP000054567">
    <property type="component" value="Unassembled WGS sequence"/>
</dbReference>
<proteinExistence type="predicted"/>
<gene>
    <name evidence="1" type="ORF">CPAG_02347</name>
</gene>
<name>A0A0J6EZH4_COCPO</name>
<sequence length="331" mass="37551">MPEETFKVNSTFFKAPPEIQPGYFYRIYTARGSYKYLHADDPTPRGPDSKGENLDFKAIPKGNWIVGSLQPSRKSQGKFSLGATSTTPLKGIERTWHQKRVDIQDLQESRYVHLDEDEDLIFDNLWRLYSMPHIHQDRAIGKAISVPHVAYFAYFPDVVKLLQRESDMYRTIQGQGIGDEFLGYITESQSRIIGILVGCKGSESDFDQDIPGAEDIGACQLGISLGTVWPESFWIRNNKTTISSFATCVRDANVQAMEREMKSVERAFADPLDVRNLSKELREQVEAIFRRHGALHQVVIFQAFKNGIITVTAQDHKTLLAESLVRCVETL</sequence>
<evidence type="ECO:0000313" key="1">
    <source>
        <dbReference type="EMBL" id="KMM66006.1"/>
    </source>
</evidence>